<comment type="caution">
    <text evidence="2">The sequence shown here is derived from an EMBL/GenBank/DDBJ whole genome shotgun (WGS) entry which is preliminary data.</text>
</comment>
<proteinExistence type="predicted"/>
<dbReference type="RefSeq" id="WP_120468749.1">
    <property type="nucleotide sequence ID" value="NZ_RAYQ01000006.1"/>
</dbReference>
<dbReference type="OrthoDB" id="1766790at2"/>
<keyword evidence="3" id="KW-1185">Reference proteome</keyword>
<feature type="transmembrane region" description="Helical" evidence="1">
    <location>
        <begin position="6"/>
        <end position="26"/>
    </location>
</feature>
<sequence length="244" mass="27516">MALEGSLVLPIFLFFMMTVLLSLEAVRFQCNMQEALFVSGNNRAFAEYQVKYAMGERTEIKGQVKKYLGNQIYPYLCVKNGENGINLQDLSDKNKIGFIEVTAEYKLKPFIYWLPIGEITIKDRFFSHAWVGYSGSAIQNGEDREIYVYITKTGGKYHLTYDCTYLRVKIQAVGYEGISSLRNTSGGRYYACERCKPEGNGIVYIAADGNRYHGEADCPSLKRIVYMVPLSEAKGYSVCSKCGG</sequence>
<gene>
    <name evidence="2" type="ORF">D7V94_08550</name>
</gene>
<dbReference type="AlphaFoldDB" id="A0A3A9B0B1"/>
<dbReference type="Proteomes" id="UP000280696">
    <property type="component" value="Unassembled WGS sequence"/>
</dbReference>
<organism evidence="2 3">
    <name type="scientific">Parablautia intestinalis</name>
    <dbReference type="NCBI Taxonomy" id="2320100"/>
    <lineage>
        <taxon>Bacteria</taxon>
        <taxon>Bacillati</taxon>
        <taxon>Bacillota</taxon>
        <taxon>Clostridia</taxon>
        <taxon>Lachnospirales</taxon>
        <taxon>Lachnospiraceae</taxon>
        <taxon>Parablautia</taxon>
    </lineage>
</organism>
<keyword evidence="1" id="KW-0812">Transmembrane</keyword>
<keyword evidence="1" id="KW-1133">Transmembrane helix</keyword>
<accession>A0A3A9B0B1</accession>
<name>A0A3A9B0B1_9FIRM</name>
<dbReference type="EMBL" id="RAYQ01000006">
    <property type="protein sequence ID" value="RKI92105.1"/>
    <property type="molecule type" value="Genomic_DNA"/>
</dbReference>
<keyword evidence="1" id="KW-0472">Membrane</keyword>
<reference evidence="2 3" key="1">
    <citation type="submission" date="2018-09" db="EMBL/GenBank/DDBJ databases">
        <title>Murine metabolic-syndrome-specific gut microbial biobank.</title>
        <authorList>
            <person name="Liu C."/>
        </authorList>
    </citation>
    <scope>NUCLEOTIDE SEQUENCE [LARGE SCALE GENOMIC DNA]</scope>
    <source>
        <strain evidence="2 3">0.1xD8-82</strain>
    </source>
</reference>
<evidence type="ECO:0008006" key="4">
    <source>
        <dbReference type="Google" id="ProtNLM"/>
    </source>
</evidence>
<evidence type="ECO:0000313" key="2">
    <source>
        <dbReference type="EMBL" id="RKI92105.1"/>
    </source>
</evidence>
<evidence type="ECO:0000256" key="1">
    <source>
        <dbReference type="SAM" id="Phobius"/>
    </source>
</evidence>
<protein>
    <recommendedName>
        <fullName evidence="4">Pilus assembly protein</fullName>
    </recommendedName>
</protein>
<evidence type="ECO:0000313" key="3">
    <source>
        <dbReference type="Proteomes" id="UP000280696"/>
    </source>
</evidence>